<evidence type="ECO:0000313" key="7">
    <source>
        <dbReference type="EMBL" id="KNE61262.1"/>
    </source>
</evidence>
<dbReference type="EMBL" id="GG745337">
    <property type="protein sequence ID" value="KNE61262.1"/>
    <property type="molecule type" value="Genomic_DNA"/>
</dbReference>
<dbReference type="InterPro" id="IPR036188">
    <property type="entry name" value="FAD/NAD-bd_sf"/>
</dbReference>
<evidence type="ECO:0000256" key="1">
    <source>
        <dbReference type="ARBA" id="ARBA00006442"/>
    </source>
</evidence>
<evidence type="ECO:0000256" key="4">
    <source>
        <dbReference type="ARBA" id="ARBA00023002"/>
    </source>
</evidence>
<proteinExistence type="inferred from homology"/>
<dbReference type="AlphaFoldDB" id="A0A0L0SFN1"/>
<feature type="compositionally biased region" description="Low complexity" evidence="5">
    <location>
        <begin position="26"/>
        <end position="35"/>
    </location>
</feature>
<comment type="similarity">
    <text evidence="1">Belongs to the FAD-dependent oxidoreductase family.</text>
</comment>
<evidence type="ECO:0000256" key="3">
    <source>
        <dbReference type="ARBA" id="ARBA00022827"/>
    </source>
</evidence>
<dbReference type="SUPFAM" id="SSF51905">
    <property type="entry name" value="FAD/NAD(P)-binding domain"/>
    <property type="match status" value="1"/>
</dbReference>
<keyword evidence="2" id="KW-0285">Flavoprotein</keyword>
<reference evidence="7 8" key="1">
    <citation type="submission" date="2009-11" db="EMBL/GenBank/DDBJ databases">
        <title>Annotation of Allomyces macrogynus ATCC 38327.</title>
        <authorList>
            <consortium name="The Broad Institute Genome Sequencing Platform"/>
            <person name="Russ C."/>
            <person name="Cuomo C."/>
            <person name="Burger G."/>
            <person name="Gray M.W."/>
            <person name="Holland P.W.H."/>
            <person name="King N."/>
            <person name="Lang F.B.F."/>
            <person name="Roger A.J."/>
            <person name="Ruiz-Trillo I."/>
            <person name="Young S.K."/>
            <person name="Zeng Q."/>
            <person name="Gargeya S."/>
            <person name="Fitzgerald M."/>
            <person name="Haas B."/>
            <person name="Abouelleil A."/>
            <person name="Alvarado L."/>
            <person name="Arachchi H.M."/>
            <person name="Berlin A."/>
            <person name="Chapman S.B."/>
            <person name="Gearin G."/>
            <person name="Goldberg J."/>
            <person name="Griggs A."/>
            <person name="Gujja S."/>
            <person name="Hansen M."/>
            <person name="Heiman D."/>
            <person name="Howarth C."/>
            <person name="Larimer J."/>
            <person name="Lui A."/>
            <person name="MacDonald P.J.P."/>
            <person name="McCowen C."/>
            <person name="Montmayeur A."/>
            <person name="Murphy C."/>
            <person name="Neiman D."/>
            <person name="Pearson M."/>
            <person name="Priest M."/>
            <person name="Roberts A."/>
            <person name="Saif S."/>
            <person name="Shea T."/>
            <person name="Sisk P."/>
            <person name="Stolte C."/>
            <person name="Sykes S."/>
            <person name="Wortman J."/>
            <person name="Nusbaum C."/>
            <person name="Birren B."/>
        </authorList>
    </citation>
    <scope>NUCLEOTIDE SEQUENCE [LARGE SCALE GENOMIC DNA]</scope>
    <source>
        <strain evidence="7 8">ATCC 38327</strain>
    </source>
</reference>
<dbReference type="STRING" id="578462.A0A0L0SFN1"/>
<dbReference type="OrthoDB" id="202203at2759"/>
<accession>A0A0L0SFN1</accession>
<dbReference type="GO" id="GO:0004174">
    <property type="term" value="F:electron-transferring-flavoprotein dehydrogenase activity"/>
    <property type="evidence" value="ECO:0007669"/>
    <property type="project" value="TreeGrafter"/>
</dbReference>
<dbReference type="PANTHER" id="PTHR43735:SF3">
    <property type="entry name" value="FERROPTOSIS SUPPRESSOR PROTEIN 1"/>
    <property type="match status" value="1"/>
</dbReference>
<dbReference type="PANTHER" id="PTHR43735">
    <property type="entry name" value="APOPTOSIS-INDUCING FACTOR 1"/>
    <property type="match status" value="1"/>
</dbReference>
<organism evidence="7 8">
    <name type="scientific">Allomyces macrogynus (strain ATCC 38327)</name>
    <name type="common">Allomyces javanicus var. macrogynus</name>
    <dbReference type="NCBI Taxonomy" id="578462"/>
    <lineage>
        <taxon>Eukaryota</taxon>
        <taxon>Fungi</taxon>
        <taxon>Fungi incertae sedis</taxon>
        <taxon>Blastocladiomycota</taxon>
        <taxon>Blastocladiomycetes</taxon>
        <taxon>Blastocladiales</taxon>
        <taxon>Blastocladiaceae</taxon>
        <taxon>Allomyces</taxon>
    </lineage>
</organism>
<keyword evidence="3" id="KW-0274">FAD</keyword>
<keyword evidence="8" id="KW-1185">Reference proteome</keyword>
<evidence type="ECO:0000259" key="6">
    <source>
        <dbReference type="Pfam" id="PF07992"/>
    </source>
</evidence>
<dbReference type="eggNOG" id="KOG1336">
    <property type="taxonomic scope" value="Eukaryota"/>
</dbReference>
<dbReference type="GO" id="GO:0050660">
    <property type="term" value="F:flavin adenine dinucleotide binding"/>
    <property type="evidence" value="ECO:0007669"/>
    <property type="project" value="TreeGrafter"/>
</dbReference>
<protein>
    <recommendedName>
        <fullName evidence="6">FAD/NAD(P)-binding domain-containing protein</fullName>
    </recommendedName>
</protein>
<dbReference type="Gene3D" id="3.50.50.100">
    <property type="match status" value="1"/>
</dbReference>
<evidence type="ECO:0000256" key="5">
    <source>
        <dbReference type="SAM" id="MobiDB-lite"/>
    </source>
</evidence>
<evidence type="ECO:0000256" key="2">
    <source>
        <dbReference type="ARBA" id="ARBA00022630"/>
    </source>
</evidence>
<dbReference type="PRINTS" id="PR00411">
    <property type="entry name" value="PNDRDTASEI"/>
</dbReference>
<dbReference type="Pfam" id="PF07992">
    <property type="entry name" value="Pyr_redox_2"/>
    <property type="match status" value="1"/>
</dbReference>
<reference evidence="8" key="2">
    <citation type="submission" date="2009-11" db="EMBL/GenBank/DDBJ databases">
        <title>The Genome Sequence of Allomyces macrogynus strain ATCC 38327.</title>
        <authorList>
            <consortium name="The Broad Institute Genome Sequencing Platform"/>
            <person name="Russ C."/>
            <person name="Cuomo C."/>
            <person name="Shea T."/>
            <person name="Young S.K."/>
            <person name="Zeng Q."/>
            <person name="Koehrsen M."/>
            <person name="Haas B."/>
            <person name="Borodovsky M."/>
            <person name="Guigo R."/>
            <person name="Alvarado L."/>
            <person name="Berlin A."/>
            <person name="Borenstein D."/>
            <person name="Chen Z."/>
            <person name="Engels R."/>
            <person name="Freedman E."/>
            <person name="Gellesch M."/>
            <person name="Goldberg J."/>
            <person name="Griggs A."/>
            <person name="Gujja S."/>
            <person name="Heiman D."/>
            <person name="Hepburn T."/>
            <person name="Howarth C."/>
            <person name="Jen D."/>
            <person name="Larson L."/>
            <person name="Lewis B."/>
            <person name="Mehta T."/>
            <person name="Park D."/>
            <person name="Pearson M."/>
            <person name="Roberts A."/>
            <person name="Saif S."/>
            <person name="Shenoy N."/>
            <person name="Sisk P."/>
            <person name="Stolte C."/>
            <person name="Sykes S."/>
            <person name="Walk T."/>
            <person name="White J."/>
            <person name="Yandava C."/>
            <person name="Burger G."/>
            <person name="Gray M.W."/>
            <person name="Holland P.W.H."/>
            <person name="King N."/>
            <person name="Lang F.B.F."/>
            <person name="Roger A.J."/>
            <person name="Ruiz-Trillo I."/>
            <person name="Lander E."/>
            <person name="Nusbaum C."/>
        </authorList>
    </citation>
    <scope>NUCLEOTIDE SEQUENCE [LARGE SCALE GENOMIC DNA]</scope>
    <source>
        <strain evidence="8">ATCC 38327</strain>
    </source>
</reference>
<name>A0A0L0SFN1_ALLM3</name>
<feature type="compositionally biased region" description="Basic residues" evidence="5">
    <location>
        <begin position="13"/>
        <end position="25"/>
    </location>
</feature>
<dbReference type="PRINTS" id="PR00368">
    <property type="entry name" value="FADPNR"/>
</dbReference>
<feature type="region of interest" description="Disordered" evidence="5">
    <location>
        <begin position="1"/>
        <end position="35"/>
    </location>
</feature>
<dbReference type="InterPro" id="IPR023753">
    <property type="entry name" value="FAD/NAD-binding_dom"/>
</dbReference>
<evidence type="ECO:0000313" key="8">
    <source>
        <dbReference type="Proteomes" id="UP000054350"/>
    </source>
</evidence>
<dbReference type="VEuPathDB" id="FungiDB:AMAG_07005"/>
<dbReference type="GO" id="GO:0005737">
    <property type="term" value="C:cytoplasm"/>
    <property type="evidence" value="ECO:0007669"/>
    <property type="project" value="TreeGrafter"/>
</dbReference>
<gene>
    <name evidence="7" type="ORF">AMAG_07005</name>
</gene>
<feature type="domain" description="FAD/NAD(P)-binding" evidence="6">
    <location>
        <begin position="42"/>
        <end position="371"/>
    </location>
</feature>
<sequence>MSTDATTNSKTKPASRKPSLMKRLSKSYSRSGSSLPHVGPLRIAVLGAGPGGIKAFQGLAKALASHPSAVDLVLVSDRDYYFNTVSTPRALVDPTGTPVAKLIYPLRQLLTDEAMGSNLTKRVLVGRIESVGTDRRVKVIPSAERNTVEWIPSPLSGADDGSFVVDYLVVALGSHTAFPSKVPVGGIESAKLVEQFTGAATKLADEKTHRVVVIGGGLVGIETAAEIKTAYPTKDVTIVAPELLPGYPAPFVKQARSVLARKSITIIDHVRVNNAPGLLAPTNTPSFRPVFVPDFAVPLTSTDPAATTAPISVPADAVFVATGVAPNSAPLDPQAWPVTDRGYLRVTPDLAVEGVAGVFAVGDIIEFPGKDRVGKLAFLAGEQSKTAVANIVRAVHGDSLKAWKVPPFTAVTALGRDAGIGYLPGIGTKLGVGAAVAKKLKGKDGGVGLVDFLKESLPVPASA</sequence>
<feature type="compositionally biased region" description="Polar residues" evidence="5">
    <location>
        <begin position="1"/>
        <end position="12"/>
    </location>
</feature>
<dbReference type="Proteomes" id="UP000054350">
    <property type="component" value="Unassembled WGS sequence"/>
</dbReference>
<keyword evidence="4" id="KW-0560">Oxidoreductase</keyword>